<organism evidence="1 2">
    <name type="scientific">Araneus ventricosus</name>
    <name type="common">Orbweaver spider</name>
    <name type="synonym">Epeira ventricosa</name>
    <dbReference type="NCBI Taxonomy" id="182803"/>
    <lineage>
        <taxon>Eukaryota</taxon>
        <taxon>Metazoa</taxon>
        <taxon>Ecdysozoa</taxon>
        <taxon>Arthropoda</taxon>
        <taxon>Chelicerata</taxon>
        <taxon>Arachnida</taxon>
        <taxon>Araneae</taxon>
        <taxon>Araneomorphae</taxon>
        <taxon>Entelegynae</taxon>
        <taxon>Araneoidea</taxon>
        <taxon>Araneidae</taxon>
        <taxon>Araneus</taxon>
    </lineage>
</organism>
<dbReference type="EMBL" id="BGPR01004370">
    <property type="protein sequence ID" value="GBM98908.1"/>
    <property type="molecule type" value="Genomic_DNA"/>
</dbReference>
<reference evidence="1 2" key="1">
    <citation type="journal article" date="2019" name="Sci. Rep.">
        <title>Orb-weaving spider Araneus ventricosus genome elucidates the spidroin gene catalogue.</title>
        <authorList>
            <person name="Kono N."/>
            <person name="Nakamura H."/>
            <person name="Ohtoshi R."/>
            <person name="Moran D.A.P."/>
            <person name="Shinohara A."/>
            <person name="Yoshida Y."/>
            <person name="Fujiwara M."/>
            <person name="Mori M."/>
            <person name="Tomita M."/>
            <person name="Arakawa K."/>
        </authorList>
    </citation>
    <scope>NUCLEOTIDE SEQUENCE [LARGE SCALE GENOMIC DNA]</scope>
</reference>
<keyword evidence="2" id="KW-1185">Reference proteome</keyword>
<sequence length="91" mass="10678">MQMRLQKRRRNREVSPIEKTLGSSKLSVCVPARHFSDMFDRTLFSSRTVSVCSNKWKLSRIWNEKAATTRMIRPKNSGEKLAKTYNNLVFK</sequence>
<name>A0A4Y2KAI7_ARAVE</name>
<protein>
    <submittedName>
        <fullName evidence="1">Uncharacterized protein</fullName>
    </submittedName>
</protein>
<accession>A0A4Y2KAI7</accession>
<evidence type="ECO:0000313" key="2">
    <source>
        <dbReference type="Proteomes" id="UP000499080"/>
    </source>
</evidence>
<evidence type="ECO:0000313" key="1">
    <source>
        <dbReference type="EMBL" id="GBM98908.1"/>
    </source>
</evidence>
<dbReference type="Proteomes" id="UP000499080">
    <property type="component" value="Unassembled WGS sequence"/>
</dbReference>
<comment type="caution">
    <text evidence="1">The sequence shown here is derived from an EMBL/GenBank/DDBJ whole genome shotgun (WGS) entry which is preliminary data.</text>
</comment>
<gene>
    <name evidence="1" type="ORF">AVEN_151467_1</name>
</gene>
<dbReference type="AlphaFoldDB" id="A0A4Y2KAI7"/>
<proteinExistence type="predicted"/>